<organism evidence="2">
    <name type="scientific">Absidia glauca</name>
    <name type="common">Pin mould</name>
    <dbReference type="NCBI Taxonomy" id="4829"/>
    <lineage>
        <taxon>Eukaryota</taxon>
        <taxon>Fungi</taxon>
        <taxon>Fungi incertae sedis</taxon>
        <taxon>Mucoromycota</taxon>
        <taxon>Mucoromycotina</taxon>
        <taxon>Mucoromycetes</taxon>
        <taxon>Mucorales</taxon>
        <taxon>Cunninghamellaceae</taxon>
        <taxon>Absidia</taxon>
    </lineage>
</organism>
<feature type="region of interest" description="Disordered" evidence="1">
    <location>
        <begin position="45"/>
        <end position="87"/>
    </location>
</feature>
<dbReference type="OrthoDB" id="2248518at2759"/>
<keyword evidence="3" id="KW-1185">Reference proteome</keyword>
<protein>
    <submittedName>
        <fullName evidence="2">Uncharacterized protein</fullName>
    </submittedName>
</protein>
<dbReference type="Proteomes" id="UP000078561">
    <property type="component" value="Unassembled WGS sequence"/>
</dbReference>
<gene>
    <name evidence="2" type="primary">ABSGL_08307.1 scaffold 9741</name>
</gene>
<proteinExistence type="predicted"/>
<evidence type="ECO:0000313" key="2">
    <source>
        <dbReference type="EMBL" id="SAM02514.1"/>
    </source>
</evidence>
<accession>A0A163JTQ9</accession>
<name>A0A163JTQ9_ABSGL</name>
<evidence type="ECO:0000313" key="3">
    <source>
        <dbReference type="Proteomes" id="UP000078561"/>
    </source>
</evidence>
<sequence>MLLSLPTSNLVDDSTLTYTLPCQGTKHMKRRSFWRSGHAALLSSLSRKRSNTHSSDTLTSSDSDSSTSSLPQLSDLSPTNHPPPHVFGKADQGYSMFYLKLPNGNWMVRCRTADRRIIATYEVDGSMI</sequence>
<dbReference type="EMBL" id="LT553855">
    <property type="protein sequence ID" value="SAM02514.1"/>
    <property type="molecule type" value="Genomic_DNA"/>
</dbReference>
<dbReference type="AlphaFoldDB" id="A0A163JTQ9"/>
<evidence type="ECO:0000256" key="1">
    <source>
        <dbReference type="SAM" id="MobiDB-lite"/>
    </source>
</evidence>
<feature type="compositionally biased region" description="Low complexity" evidence="1">
    <location>
        <begin position="54"/>
        <end position="79"/>
    </location>
</feature>
<dbReference type="InParanoid" id="A0A163JTQ9"/>
<reference evidence="2" key="1">
    <citation type="submission" date="2016-04" db="EMBL/GenBank/DDBJ databases">
        <authorList>
            <person name="Evans L.H."/>
            <person name="Alamgir A."/>
            <person name="Owens N."/>
            <person name="Weber N.D."/>
            <person name="Virtaneva K."/>
            <person name="Barbian K."/>
            <person name="Babar A."/>
            <person name="Rosenke K."/>
        </authorList>
    </citation>
    <scope>NUCLEOTIDE SEQUENCE [LARGE SCALE GENOMIC DNA]</scope>
    <source>
        <strain evidence="2">CBS 101.48</strain>
    </source>
</reference>